<keyword evidence="2" id="KW-1185">Reference proteome</keyword>
<evidence type="ECO:0000313" key="2">
    <source>
        <dbReference type="Proteomes" id="UP000640614"/>
    </source>
</evidence>
<gene>
    <name evidence="1" type="ORF">C4F50_23805</name>
</gene>
<organism evidence="1 2">
    <name type="scientific">Flavobacterium hungaricum</name>
    <dbReference type="NCBI Taxonomy" id="2082725"/>
    <lineage>
        <taxon>Bacteria</taxon>
        <taxon>Pseudomonadati</taxon>
        <taxon>Bacteroidota</taxon>
        <taxon>Flavobacteriia</taxon>
        <taxon>Flavobacteriales</taxon>
        <taxon>Flavobacteriaceae</taxon>
        <taxon>Flavobacterium</taxon>
    </lineage>
</organism>
<dbReference type="RefSeq" id="WP_194141075.1">
    <property type="nucleotide sequence ID" value="NZ_PRDM01000006.1"/>
</dbReference>
<reference evidence="1 2" key="1">
    <citation type="submission" date="2018-07" db="EMBL/GenBank/DDBJ databases">
        <title>Genome assembly of strain KB82.</title>
        <authorList>
            <person name="Kukolya J."/>
            <person name="Horvath B."/>
            <person name="Nagy I."/>
            <person name="Toth A."/>
        </authorList>
    </citation>
    <scope>NUCLEOTIDE SEQUENCE [LARGE SCALE GENOMIC DNA]</scope>
    <source>
        <strain evidence="1 2">Kb82</strain>
    </source>
</reference>
<accession>A0ABR9TRE1</accession>
<evidence type="ECO:0000313" key="1">
    <source>
        <dbReference type="EMBL" id="MBE8727953.1"/>
    </source>
</evidence>
<proteinExistence type="predicted"/>
<dbReference type="Proteomes" id="UP000640614">
    <property type="component" value="Unassembled WGS sequence"/>
</dbReference>
<sequence>MEIVKNYLPAVIEFTAKTSEVPEVLGEFSSPEDVQKFISENFIAMPKQVETIRLLDDYEKDHIRTEYITELEQNLPVYQSQHLERARETEVAKESEKRAKETVSACFSKIEALSQEVRKGITEINLDAATTYEVAFNGNYYYYTLFDGVLRLAKISKIPDHQLADLFNSSERNKAFFEQLKGNKKVAKK</sequence>
<protein>
    <recommendedName>
        <fullName evidence="3">Phage protein</fullName>
    </recommendedName>
</protein>
<evidence type="ECO:0008006" key="3">
    <source>
        <dbReference type="Google" id="ProtNLM"/>
    </source>
</evidence>
<comment type="caution">
    <text evidence="1">The sequence shown here is derived from an EMBL/GenBank/DDBJ whole genome shotgun (WGS) entry which is preliminary data.</text>
</comment>
<name>A0ABR9TRE1_9FLAO</name>
<dbReference type="EMBL" id="PRDM01000006">
    <property type="protein sequence ID" value="MBE8727953.1"/>
    <property type="molecule type" value="Genomic_DNA"/>
</dbReference>